<accession>A0A1H6F5A4</accession>
<protein>
    <submittedName>
        <fullName evidence="2">Uncharacterized protein</fullName>
    </submittedName>
</protein>
<keyword evidence="1" id="KW-0812">Transmembrane</keyword>
<gene>
    <name evidence="2" type="ORF">MBHS_01125</name>
</gene>
<feature type="transmembrane region" description="Helical" evidence="1">
    <location>
        <begin position="43"/>
        <end position="64"/>
    </location>
</feature>
<dbReference type="RefSeq" id="WP_103919227.1">
    <property type="nucleotide sequence ID" value="NZ_FMSV02000181.1"/>
</dbReference>
<evidence type="ECO:0000313" key="3">
    <source>
        <dbReference type="Proteomes" id="UP000236724"/>
    </source>
</evidence>
<reference evidence="2 3" key="1">
    <citation type="submission" date="2016-10" db="EMBL/GenBank/DDBJ databases">
        <authorList>
            <person name="de Groot N.N."/>
        </authorList>
    </citation>
    <scope>NUCLEOTIDE SEQUENCE [LARGE SCALE GENOMIC DNA]</scope>
    <source>
        <strain evidence="2">MBHS1</strain>
    </source>
</reference>
<dbReference type="OrthoDB" id="3532303at2"/>
<dbReference type="AlphaFoldDB" id="A0A1H6F5A4"/>
<sequence>MKQFFVGSILFIISVIAFIPLAVWGIIELIVKLFYKKKFWKALGKFGDVILLFATIIDVTLNVICQVPLNRFFQENGYKFGNRKDTISRALGINERDGTLTKSGDFLCRFLNMIQKDHCKISI</sequence>
<keyword evidence="1" id="KW-0472">Membrane</keyword>
<keyword evidence="1" id="KW-1133">Transmembrane helix</keyword>
<name>A0A1H6F5A4_9GAMM</name>
<dbReference type="Proteomes" id="UP000236724">
    <property type="component" value="Unassembled WGS sequence"/>
</dbReference>
<evidence type="ECO:0000313" key="2">
    <source>
        <dbReference type="EMBL" id="SEH05272.1"/>
    </source>
</evidence>
<organism evidence="2 3">
    <name type="scientific">Candidatus Venteria ishoeyi</name>
    <dbReference type="NCBI Taxonomy" id="1899563"/>
    <lineage>
        <taxon>Bacteria</taxon>
        <taxon>Pseudomonadati</taxon>
        <taxon>Pseudomonadota</taxon>
        <taxon>Gammaproteobacteria</taxon>
        <taxon>Thiotrichales</taxon>
        <taxon>Thiotrichaceae</taxon>
        <taxon>Venteria</taxon>
    </lineage>
</organism>
<dbReference type="EMBL" id="FMSV02000181">
    <property type="protein sequence ID" value="SEH05272.1"/>
    <property type="molecule type" value="Genomic_DNA"/>
</dbReference>
<feature type="transmembrane region" description="Helical" evidence="1">
    <location>
        <begin position="6"/>
        <end position="31"/>
    </location>
</feature>
<proteinExistence type="predicted"/>
<evidence type="ECO:0000256" key="1">
    <source>
        <dbReference type="SAM" id="Phobius"/>
    </source>
</evidence>
<keyword evidence="3" id="KW-1185">Reference proteome</keyword>